<comment type="caution">
    <text evidence="4">The sequence shown here is derived from an EMBL/GenBank/DDBJ whole genome shotgun (WGS) entry which is preliminary data.</text>
</comment>
<keyword evidence="3" id="KW-0687">Ribonucleoprotein</keyword>
<name>A0A0F8ZQU8_9ZZZZ</name>
<evidence type="ECO:0000256" key="3">
    <source>
        <dbReference type="ARBA" id="ARBA00023274"/>
    </source>
</evidence>
<reference evidence="4" key="1">
    <citation type="journal article" date="2015" name="Nature">
        <title>Complex archaea that bridge the gap between prokaryotes and eukaryotes.</title>
        <authorList>
            <person name="Spang A."/>
            <person name="Saw J.H."/>
            <person name="Jorgensen S.L."/>
            <person name="Zaremba-Niedzwiedzka K."/>
            <person name="Martijn J."/>
            <person name="Lind A.E."/>
            <person name="van Eijk R."/>
            <person name="Schleper C."/>
            <person name="Guy L."/>
            <person name="Ettema T.J."/>
        </authorList>
    </citation>
    <scope>NUCLEOTIDE SEQUENCE</scope>
</reference>
<dbReference type="InterPro" id="IPR023574">
    <property type="entry name" value="Ribosomal_uL4_dom_sf"/>
</dbReference>
<dbReference type="GO" id="GO:0005840">
    <property type="term" value="C:ribosome"/>
    <property type="evidence" value="ECO:0007669"/>
    <property type="project" value="UniProtKB-KW"/>
</dbReference>
<dbReference type="EMBL" id="LAZR01058975">
    <property type="protein sequence ID" value="KKK68774.1"/>
    <property type="molecule type" value="Genomic_DNA"/>
</dbReference>
<dbReference type="AlphaFoldDB" id="A0A0F8ZQU8"/>
<organism evidence="4">
    <name type="scientific">marine sediment metagenome</name>
    <dbReference type="NCBI Taxonomy" id="412755"/>
    <lineage>
        <taxon>unclassified sequences</taxon>
        <taxon>metagenomes</taxon>
        <taxon>ecological metagenomes</taxon>
    </lineage>
</organism>
<dbReference type="InterPro" id="IPR002136">
    <property type="entry name" value="Ribosomal_uL4"/>
</dbReference>
<evidence type="ECO:0000256" key="2">
    <source>
        <dbReference type="ARBA" id="ARBA00022980"/>
    </source>
</evidence>
<dbReference type="GO" id="GO:0006412">
    <property type="term" value="P:translation"/>
    <property type="evidence" value="ECO:0007669"/>
    <property type="project" value="InterPro"/>
</dbReference>
<dbReference type="Pfam" id="PF00573">
    <property type="entry name" value="Ribosomal_L4"/>
    <property type="match status" value="1"/>
</dbReference>
<proteinExistence type="inferred from homology"/>
<comment type="similarity">
    <text evidence="1">Belongs to the universal ribosomal protein uL4 family.</text>
</comment>
<accession>A0A0F8ZQU8</accession>
<gene>
    <name evidence="4" type="ORF">LCGC14_2940700</name>
</gene>
<dbReference type="SUPFAM" id="SSF52166">
    <property type="entry name" value="Ribosomal protein L4"/>
    <property type="match status" value="1"/>
</dbReference>
<dbReference type="GO" id="GO:1990904">
    <property type="term" value="C:ribonucleoprotein complex"/>
    <property type="evidence" value="ECO:0007669"/>
    <property type="project" value="UniProtKB-KW"/>
</dbReference>
<protein>
    <recommendedName>
        <fullName evidence="5">50S ribosomal protein L4</fullName>
    </recommendedName>
</protein>
<feature type="non-terminal residue" evidence="4">
    <location>
        <position position="58"/>
    </location>
</feature>
<evidence type="ECO:0008006" key="5">
    <source>
        <dbReference type="Google" id="ProtNLM"/>
    </source>
</evidence>
<keyword evidence="2" id="KW-0689">Ribosomal protein</keyword>
<dbReference type="GO" id="GO:0003735">
    <property type="term" value="F:structural constituent of ribosome"/>
    <property type="evidence" value="ECO:0007669"/>
    <property type="project" value="InterPro"/>
</dbReference>
<evidence type="ECO:0000256" key="1">
    <source>
        <dbReference type="ARBA" id="ARBA00010528"/>
    </source>
</evidence>
<dbReference type="Gene3D" id="3.40.1370.10">
    <property type="match status" value="1"/>
</dbReference>
<evidence type="ECO:0000313" key="4">
    <source>
        <dbReference type="EMBL" id="KKK68774.1"/>
    </source>
</evidence>
<sequence>MAVVDIQNINGETVSQIDLTDNIFDVTVKQHVLHEVVTMQLANRRMASASVKHRSEVK</sequence>